<comment type="caution">
    <text evidence="1">The sequence shown here is derived from an EMBL/GenBank/DDBJ whole genome shotgun (WGS) entry which is preliminary data.</text>
</comment>
<organism evidence="1 2">
    <name type="scientific">Clostridioides difficile</name>
    <name type="common">Peptoclostridium difficile</name>
    <dbReference type="NCBI Taxonomy" id="1496"/>
    <lineage>
        <taxon>Bacteria</taxon>
        <taxon>Bacillati</taxon>
        <taxon>Bacillota</taxon>
        <taxon>Clostridia</taxon>
        <taxon>Peptostreptococcales</taxon>
        <taxon>Peptostreptococcaceae</taxon>
        <taxon>Clostridioides</taxon>
    </lineage>
</organism>
<accession>A0A9P3YUL1</accession>
<dbReference type="RefSeq" id="WP_015994367.1">
    <property type="nucleotide sequence ID" value="NZ_BIQU01000030.1"/>
</dbReference>
<dbReference type="Proteomes" id="UP000879542">
    <property type="component" value="Unassembled WGS sequence"/>
</dbReference>
<gene>
    <name evidence="1" type="ORF">KRQ00_003600</name>
</gene>
<dbReference type="AlphaFoldDB" id="A0A9P3YUL1"/>
<reference evidence="1" key="1">
    <citation type="journal article" date="2018" name="Genome Biol.">
        <title>SKESA: strategic k-mer extension for scrupulous assemblies.</title>
        <authorList>
            <person name="Souvorov A."/>
            <person name="Agarwala R."/>
            <person name="Lipman D.J."/>
        </authorList>
    </citation>
    <scope>NUCLEOTIDE SEQUENCE</scope>
    <source>
        <strain evidence="1">Clostridioides</strain>
    </source>
</reference>
<evidence type="ECO:0000313" key="2">
    <source>
        <dbReference type="Proteomes" id="UP000879542"/>
    </source>
</evidence>
<evidence type="ECO:0000313" key="1">
    <source>
        <dbReference type="EMBL" id="HBH2621790.1"/>
    </source>
</evidence>
<dbReference type="Gene3D" id="1.10.1220.10">
    <property type="entry name" value="Met repressor-like"/>
    <property type="match status" value="1"/>
</dbReference>
<protein>
    <submittedName>
        <fullName evidence="1">Uncharacterized protein</fullName>
    </submittedName>
</protein>
<name>A0A9P3YUL1_CLODI</name>
<dbReference type="GO" id="GO:0006355">
    <property type="term" value="P:regulation of DNA-templated transcription"/>
    <property type="evidence" value="ECO:0007669"/>
    <property type="project" value="InterPro"/>
</dbReference>
<reference evidence="1" key="2">
    <citation type="submission" date="2021-06" db="EMBL/GenBank/DDBJ databases">
        <authorList>
            <consortium name="NCBI Pathogen Detection Project"/>
        </authorList>
    </citation>
    <scope>NUCLEOTIDE SEQUENCE</scope>
    <source>
        <strain evidence="1">Clostridioides</strain>
    </source>
</reference>
<dbReference type="InterPro" id="IPR013321">
    <property type="entry name" value="Arc_rbn_hlx_hlx"/>
</dbReference>
<proteinExistence type="predicted"/>
<sequence>MATQKPRFTITVDDELLKEIDDFRFDKRFSTRTQATIELIKLGLEKLNAEKCKETKE</sequence>
<dbReference type="CDD" id="cd22231">
    <property type="entry name" value="RHH_NikR_HicB-like"/>
    <property type="match status" value="1"/>
</dbReference>
<dbReference type="EMBL" id="DAEQIJ010000027">
    <property type="protein sequence ID" value="HBH2621790.1"/>
    <property type="molecule type" value="Genomic_DNA"/>
</dbReference>